<evidence type="ECO:0000256" key="1">
    <source>
        <dbReference type="SAM" id="SignalP"/>
    </source>
</evidence>
<dbReference type="AlphaFoldDB" id="A0A1I7N3P9"/>
<feature type="chain" id="PRO_5011797258" evidence="1">
    <location>
        <begin position="24"/>
        <end position="124"/>
    </location>
</feature>
<organism evidence="2 3">
    <name type="scientific">Hyphomicrobium facile</name>
    <dbReference type="NCBI Taxonomy" id="51670"/>
    <lineage>
        <taxon>Bacteria</taxon>
        <taxon>Pseudomonadati</taxon>
        <taxon>Pseudomonadota</taxon>
        <taxon>Alphaproteobacteria</taxon>
        <taxon>Hyphomicrobiales</taxon>
        <taxon>Hyphomicrobiaceae</taxon>
        <taxon>Hyphomicrobium</taxon>
    </lineage>
</organism>
<accession>A0A1I7N3P9</accession>
<proteinExistence type="predicted"/>
<dbReference type="STRING" id="51670.SAMN04488557_1214"/>
<keyword evidence="3" id="KW-1185">Reference proteome</keyword>
<protein>
    <submittedName>
        <fullName evidence="2">Uncharacterized protein</fullName>
    </submittedName>
</protein>
<sequence>MRRGVLAGLATVAIMASATQVAADNLTGIELRGLLAGRTIYISAPFGSVPIRYNPGGTMSAKSKAMAVFSGGISEDRGTWRISGNQFCQRWNLWQAGREQCFSVTRTGSTLRWASNDGMTGTAH</sequence>
<evidence type="ECO:0000313" key="2">
    <source>
        <dbReference type="EMBL" id="SFV29287.1"/>
    </source>
</evidence>
<dbReference type="Proteomes" id="UP000199423">
    <property type="component" value="Unassembled WGS sequence"/>
</dbReference>
<keyword evidence="1" id="KW-0732">Signal</keyword>
<feature type="signal peptide" evidence="1">
    <location>
        <begin position="1"/>
        <end position="23"/>
    </location>
</feature>
<gene>
    <name evidence="2" type="ORF">SAMN04488557_1214</name>
</gene>
<dbReference type="EMBL" id="FPCH01000001">
    <property type="protein sequence ID" value="SFV29287.1"/>
    <property type="molecule type" value="Genomic_DNA"/>
</dbReference>
<reference evidence="3" key="1">
    <citation type="submission" date="2016-10" db="EMBL/GenBank/DDBJ databases">
        <authorList>
            <person name="Varghese N."/>
            <person name="Submissions S."/>
        </authorList>
    </citation>
    <scope>NUCLEOTIDE SEQUENCE [LARGE SCALE GENOMIC DNA]</scope>
    <source>
        <strain evidence="3">DSM 1565</strain>
    </source>
</reference>
<name>A0A1I7N3P9_9HYPH</name>
<evidence type="ECO:0000313" key="3">
    <source>
        <dbReference type="Proteomes" id="UP000199423"/>
    </source>
</evidence>